<dbReference type="Gene3D" id="3.90.550.10">
    <property type="entry name" value="Spore Coat Polysaccharide Biosynthesis Protein SpsA, Chain A"/>
    <property type="match status" value="1"/>
</dbReference>
<dbReference type="PANTHER" id="PTHR43630">
    <property type="entry name" value="POLY-BETA-1,6-N-ACETYL-D-GLUCOSAMINE SYNTHASE"/>
    <property type="match status" value="1"/>
</dbReference>
<keyword evidence="3 5" id="KW-0808">Transferase</keyword>
<keyword evidence="6" id="KW-1185">Reference proteome</keyword>
<dbReference type="Pfam" id="PF13641">
    <property type="entry name" value="Glyco_tranf_2_3"/>
    <property type="match status" value="1"/>
</dbReference>
<keyword evidence="4" id="KW-0472">Membrane</keyword>
<name>A0A2K8UA50_9GAMM</name>
<dbReference type="KEGG" id="tsy:THSYN_16930"/>
<keyword evidence="2" id="KW-0328">Glycosyltransferase</keyword>
<dbReference type="RefSeq" id="WP_100920187.1">
    <property type="nucleotide sequence ID" value="NZ_CP020370.1"/>
</dbReference>
<accession>A0A2K8UA50</accession>
<protein>
    <submittedName>
        <fullName evidence="5">Glycosyl transferase</fullName>
    </submittedName>
</protein>
<sequence length="415" mass="46073">MSHTILTILTLLAGVLVVYHHLGYPLLLKWLADRRKETPPVALPQRAYRPAAADAERPVVAIVIPAYNEEDHVADKLRNLAMLDYPSDRLRVVLACDGCTDATAERAWRVAREPECRDLSLQILEFRQNRGKVAVLNHVIPNIDCDLLALSDVSALVSVDALLVAADCFQDPKVGVITGSYRLFGSYHPQVGHQSGESLYWQYQSEIKRKEGALGSTMGVHGAFYMIRRDLFEPLDLDVINDDFMLPMRIVARGYRALYEPRILALELESAGLDLDRSRRRRIAAGNMQQLVRLGALLRPSLRGVAFVFASGKALRALMPFLLLLLLGGSAVLAVHSRVFLALFLVQAVVYLTAFVVQRIGPARVVWPLQALHYLVQGHLVGLVGSVRYLLGLERGRWRRANLALATPAPETPGT</sequence>
<feature type="transmembrane region" description="Helical" evidence="4">
    <location>
        <begin position="6"/>
        <end position="27"/>
    </location>
</feature>
<organism evidence="5 6">
    <name type="scientific">Candidatus Thiodictyon syntrophicum</name>
    <dbReference type="NCBI Taxonomy" id="1166950"/>
    <lineage>
        <taxon>Bacteria</taxon>
        <taxon>Pseudomonadati</taxon>
        <taxon>Pseudomonadota</taxon>
        <taxon>Gammaproteobacteria</taxon>
        <taxon>Chromatiales</taxon>
        <taxon>Chromatiaceae</taxon>
        <taxon>Thiodictyon</taxon>
    </lineage>
</organism>
<feature type="transmembrane region" description="Helical" evidence="4">
    <location>
        <begin position="340"/>
        <end position="360"/>
    </location>
</feature>
<comment type="similarity">
    <text evidence="1">Belongs to the glycosyltransferase 2 family.</text>
</comment>
<evidence type="ECO:0000313" key="5">
    <source>
        <dbReference type="EMBL" id="AUB82460.1"/>
    </source>
</evidence>
<keyword evidence="4" id="KW-1133">Transmembrane helix</keyword>
<dbReference type="PANTHER" id="PTHR43630:SF1">
    <property type="entry name" value="POLY-BETA-1,6-N-ACETYL-D-GLUCOSAMINE SYNTHASE"/>
    <property type="match status" value="1"/>
</dbReference>
<feature type="transmembrane region" description="Helical" evidence="4">
    <location>
        <begin position="372"/>
        <end position="391"/>
    </location>
</feature>
<evidence type="ECO:0000256" key="4">
    <source>
        <dbReference type="SAM" id="Phobius"/>
    </source>
</evidence>
<evidence type="ECO:0000256" key="3">
    <source>
        <dbReference type="ARBA" id="ARBA00022679"/>
    </source>
</evidence>
<evidence type="ECO:0000256" key="2">
    <source>
        <dbReference type="ARBA" id="ARBA00022676"/>
    </source>
</evidence>
<gene>
    <name evidence="5" type="ORF">THSYN_16930</name>
</gene>
<proteinExistence type="inferred from homology"/>
<keyword evidence="4" id="KW-0812">Transmembrane</keyword>
<dbReference type="Proteomes" id="UP000232638">
    <property type="component" value="Chromosome"/>
</dbReference>
<reference evidence="5 6" key="1">
    <citation type="submission" date="2017-03" db="EMBL/GenBank/DDBJ databases">
        <title>Complete genome sequence of Candidatus 'Thiodictyon syntrophicum' sp. nov. strain Cad16T, a photolithoautotroph purple sulfur bacterium isolated from an alpine meromictic lake.</title>
        <authorList>
            <person name="Luedin S.M."/>
            <person name="Pothier J.F."/>
            <person name="Danza F."/>
            <person name="Storelli N."/>
            <person name="Wittwer M."/>
            <person name="Tonolla M."/>
        </authorList>
    </citation>
    <scope>NUCLEOTIDE SEQUENCE [LARGE SCALE GENOMIC DNA]</scope>
    <source>
        <strain evidence="5 6">Cad16T</strain>
    </source>
</reference>
<dbReference type="CDD" id="cd06439">
    <property type="entry name" value="CESA_like_1"/>
    <property type="match status" value="1"/>
</dbReference>
<evidence type="ECO:0000313" key="6">
    <source>
        <dbReference type="Proteomes" id="UP000232638"/>
    </source>
</evidence>
<dbReference type="InterPro" id="IPR029044">
    <property type="entry name" value="Nucleotide-diphossugar_trans"/>
</dbReference>
<dbReference type="GO" id="GO:0016757">
    <property type="term" value="F:glycosyltransferase activity"/>
    <property type="evidence" value="ECO:0007669"/>
    <property type="project" value="UniProtKB-KW"/>
</dbReference>
<feature type="transmembrane region" description="Helical" evidence="4">
    <location>
        <begin position="317"/>
        <end position="335"/>
    </location>
</feature>
<dbReference type="SUPFAM" id="SSF53448">
    <property type="entry name" value="Nucleotide-diphospho-sugar transferases"/>
    <property type="match status" value="1"/>
</dbReference>
<dbReference type="AlphaFoldDB" id="A0A2K8UA50"/>
<dbReference type="OrthoDB" id="9766971at2"/>
<evidence type="ECO:0000256" key="1">
    <source>
        <dbReference type="ARBA" id="ARBA00006739"/>
    </source>
</evidence>
<dbReference type="EMBL" id="CP020370">
    <property type="protein sequence ID" value="AUB82460.1"/>
    <property type="molecule type" value="Genomic_DNA"/>
</dbReference>